<proteinExistence type="predicted"/>
<dbReference type="SUPFAM" id="SSF51445">
    <property type="entry name" value="(Trans)glycosidases"/>
    <property type="match status" value="1"/>
</dbReference>
<feature type="domain" description="Glycoside-hydrolase family GH114 TIM-barrel" evidence="1">
    <location>
        <begin position="67"/>
        <end position="289"/>
    </location>
</feature>
<evidence type="ECO:0000313" key="3">
    <source>
        <dbReference type="Proteomes" id="UP001165092"/>
    </source>
</evidence>
<dbReference type="Pfam" id="PF03537">
    <property type="entry name" value="Glyco_hydro_114"/>
    <property type="match status" value="1"/>
</dbReference>
<protein>
    <recommendedName>
        <fullName evidence="1">Glycoside-hydrolase family GH114 TIM-barrel domain-containing protein</fullName>
    </recommendedName>
</protein>
<reference evidence="2" key="1">
    <citation type="submission" date="2023-02" db="EMBL/GenBank/DDBJ databases">
        <title>Nocardiopsis ansamitocini NBRC 112285.</title>
        <authorList>
            <person name="Ichikawa N."/>
            <person name="Sato H."/>
            <person name="Tonouchi N."/>
        </authorList>
    </citation>
    <scope>NUCLEOTIDE SEQUENCE</scope>
    <source>
        <strain evidence="2">NBRC 112285</strain>
    </source>
</reference>
<dbReference type="AlphaFoldDB" id="A0A9W6UIQ6"/>
<dbReference type="EMBL" id="BSQG01000003">
    <property type="protein sequence ID" value="GLU47974.1"/>
    <property type="molecule type" value="Genomic_DNA"/>
</dbReference>
<comment type="caution">
    <text evidence="2">The sequence shown here is derived from an EMBL/GenBank/DDBJ whole genome shotgun (WGS) entry which is preliminary data.</text>
</comment>
<dbReference type="InterPro" id="IPR004352">
    <property type="entry name" value="GH114_TIM-barrel"/>
</dbReference>
<keyword evidence="3" id="KW-1185">Reference proteome</keyword>
<organism evidence="2 3">
    <name type="scientific">Nocardiopsis ansamitocini</name>
    <dbReference type="NCBI Taxonomy" id="1670832"/>
    <lineage>
        <taxon>Bacteria</taxon>
        <taxon>Bacillati</taxon>
        <taxon>Actinomycetota</taxon>
        <taxon>Actinomycetes</taxon>
        <taxon>Streptosporangiales</taxon>
        <taxon>Nocardiopsidaceae</taxon>
        <taxon>Nocardiopsis</taxon>
    </lineage>
</organism>
<dbReference type="Gene3D" id="3.20.20.70">
    <property type="entry name" value="Aldolase class I"/>
    <property type="match status" value="1"/>
</dbReference>
<gene>
    <name evidence="2" type="ORF">Nans01_23250</name>
</gene>
<evidence type="ECO:0000259" key="1">
    <source>
        <dbReference type="Pfam" id="PF03537"/>
    </source>
</evidence>
<dbReference type="InterPro" id="IPR017853">
    <property type="entry name" value="GH"/>
</dbReference>
<sequence length="301" mass="32147">MYPAVSSIPVSSPRSAAGLLGAAALGAVLVLSGCSSAEDIAPVSATDDTASTGAQAAAVELPPAGAQFDYQLGGAYTPPEGTEIVVRDSTAQPAAGLYSVCYVNGFQTQPGDRDLWLGERADLILREGGQPVIDPSWPSEFILDTSTADKRERIAAIMQDSITACADKGFDAVEIDNLDTFYRFDELLTMDHNIAMSTFYADMAHSAGMAIAQKNTVELEERGRDEVGFDFAIAETCAQWNECGDYVDVYGEHVLAVEYTDAQDRVPFAQVCAASDSPESLILRDRNLVPAGRSGYHYETC</sequence>
<dbReference type="RefSeq" id="WP_285759294.1">
    <property type="nucleotide sequence ID" value="NZ_BSQG01000003.1"/>
</dbReference>
<dbReference type="InterPro" id="IPR013785">
    <property type="entry name" value="Aldolase_TIM"/>
</dbReference>
<dbReference type="Proteomes" id="UP001165092">
    <property type="component" value="Unassembled WGS sequence"/>
</dbReference>
<evidence type="ECO:0000313" key="2">
    <source>
        <dbReference type="EMBL" id="GLU47974.1"/>
    </source>
</evidence>
<name>A0A9W6UIQ6_9ACTN</name>
<dbReference type="PANTHER" id="PTHR35273">
    <property type="entry name" value="ALPHA-1,4 POLYGALACTOSAMINIDASE, PUTATIVE (AFU_ORTHOLOGUE AFUA_3G07890)-RELATED"/>
    <property type="match status" value="1"/>
</dbReference>
<accession>A0A9W6UIQ6</accession>
<dbReference type="PANTHER" id="PTHR35273:SF2">
    <property type="entry name" value="ALPHA-GALACTOSIDASE"/>
    <property type="match status" value="1"/>
</dbReference>